<reference evidence="2 3" key="2">
    <citation type="submission" date="2018-11" db="EMBL/GenBank/DDBJ databases">
        <authorList>
            <consortium name="Pathogen Informatics"/>
        </authorList>
    </citation>
    <scope>NUCLEOTIDE SEQUENCE [LARGE SCALE GENOMIC DNA]</scope>
</reference>
<keyword evidence="3" id="KW-1185">Reference proteome</keyword>
<evidence type="ECO:0000313" key="3">
    <source>
        <dbReference type="Proteomes" id="UP000050794"/>
    </source>
</evidence>
<dbReference type="EMBL" id="UYWY01004788">
    <property type="protein sequence ID" value="VDM29319.1"/>
    <property type="molecule type" value="Genomic_DNA"/>
</dbReference>
<feature type="domain" description="Phlebovirus glycoprotein G2 fusion" evidence="1">
    <location>
        <begin position="64"/>
        <end position="117"/>
    </location>
</feature>
<dbReference type="WBParaSite" id="TCNE_0000360201-mRNA-1">
    <property type="protein sequence ID" value="TCNE_0000360201-mRNA-1"/>
    <property type="gene ID" value="TCNE_0000360201"/>
</dbReference>
<sequence>MELNTQDVRKKMRPILTKLGNKRRPPISKQRPTLRTTLEEFLSSCDVVVGTFSQWAQCAKCTVHFSARHCTESCGYVVCGCFLCDSACLFYRTYARPATQKVYKVFYCSAWKYLFEAIHHQYKNYWKGNCTTHCSINRRQPHIPLLTIDAAAPRQAVASMVEKMQCANRDDARKFICFLPKAICTCQPRKNVAACQCEEQLLGHLFTLKEHVPPLETHEILLKESDRTVEAQFKNSMTLEAQIDLQGFQISTVADKNICEVTKASISGCYRCLSGALITTSCKTSFGIAGAHVECEQIQFTLMCETNPKTSKVVIH</sequence>
<feature type="domain" description="Phlebovirus glycoprotein G2 fusion" evidence="1">
    <location>
        <begin position="146"/>
        <end position="243"/>
    </location>
</feature>
<gene>
    <name evidence="2" type="ORF">TCNE_LOCUS3602</name>
</gene>
<organism evidence="3 4">
    <name type="scientific">Toxocara canis</name>
    <name type="common">Canine roundworm</name>
    <dbReference type="NCBI Taxonomy" id="6265"/>
    <lineage>
        <taxon>Eukaryota</taxon>
        <taxon>Metazoa</taxon>
        <taxon>Ecdysozoa</taxon>
        <taxon>Nematoda</taxon>
        <taxon>Chromadorea</taxon>
        <taxon>Rhabditida</taxon>
        <taxon>Spirurina</taxon>
        <taxon>Ascaridomorpha</taxon>
        <taxon>Ascaridoidea</taxon>
        <taxon>Toxocaridae</taxon>
        <taxon>Toxocara</taxon>
    </lineage>
</organism>
<evidence type="ECO:0000313" key="4">
    <source>
        <dbReference type="WBParaSite" id="TCNE_0000360201-mRNA-1"/>
    </source>
</evidence>
<dbReference type="InterPro" id="IPR009878">
    <property type="entry name" value="Phlebovirus_G2_fusion"/>
</dbReference>
<accession>A0A183U532</accession>
<reference evidence="4" key="1">
    <citation type="submission" date="2016-06" db="UniProtKB">
        <authorList>
            <consortium name="WormBaseParasite"/>
        </authorList>
    </citation>
    <scope>IDENTIFICATION</scope>
</reference>
<evidence type="ECO:0000313" key="2">
    <source>
        <dbReference type="EMBL" id="VDM29319.1"/>
    </source>
</evidence>
<proteinExistence type="predicted"/>
<dbReference type="Gene3D" id="2.60.40.3770">
    <property type="match status" value="1"/>
</dbReference>
<dbReference type="AlphaFoldDB" id="A0A183U532"/>
<dbReference type="Proteomes" id="UP000050794">
    <property type="component" value="Unassembled WGS sequence"/>
</dbReference>
<evidence type="ECO:0000259" key="1">
    <source>
        <dbReference type="Pfam" id="PF07245"/>
    </source>
</evidence>
<dbReference type="Pfam" id="PF07245">
    <property type="entry name" value="Phlebovirus_G2"/>
    <property type="match status" value="2"/>
</dbReference>
<protein>
    <submittedName>
        <fullName evidence="4">Phlebovirus_G2 domain-containing protein</fullName>
    </submittedName>
</protein>
<name>A0A183U532_TOXCA</name>